<accession>A0ABN9V2U5</accession>
<gene>
    <name evidence="3" type="ORF">PCOR1329_LOCUS53351</name>
</gene>
<dbReference type="PROSITE" id="PS50404">
    <property type="entry name" value="GST_NTER"/>
    <property type="match status" value="1"/>
</dbReference>
<proteinExistence type="predicted"/>
<dbReference type="SUPFAM" id="SSF52833">
    <property type="entry name" value="Thioredoxin-like"/>
    <property type="match status" value="1"/>
</dbReference>
<dbReference type="PROSITE" id="PS50405">
    <property type="entry name" value="GST_CTER"/>
    <property type="match status" value="1"/>
</dbReference>
<dbReference type="InterPro" id="IPR050983">
    <property type="entry name" value="GST_Omega/HSP26"/>
</dbReference>
<dbReference type="Gene3D" id="1.20.1050.10">
    <property type="match status" value="1"/>
</dbReference>
<dbReference type="EMBL" id="CAUYUJ010016504">
    <property type="protein sequence ID" value="CAK0865978.1"/>
    <property type="molecule type" value="Genomic_DNA"/>
</dbReference>
<dbReference type="SFLD" id="SFLDS00019">
    <property type="entry name" value="Glutathione_Transferase_(cytos"/>
    <property type="match status" value="1"/>
</dbReference>
<feature type="domain" description="GST N-terminal" evidence="1">
    <location>
        <begin position="56"/>
        <end position="139"/>
    </location>
</feature>
<dbReference type="PANTHER" id="PTHR43968">
    <property type="match status" value="1"/>
</dbReference>
<dbReference type="Proteomes" id="UP001189429">
    <property type="component" value="Unassembled WGS sequence"/>
</dbReference>
<feature type="domain" description="GST C-terminal" evidence="2">
    <location>
        <begin position="146"/>
        <end position="271"/>
    </location>
</feature>
<sequence length="284" mass="32811">MAIRSQREASPGGRRFAPVYCAAAAVFASLVRSCLSCCFVRSQLPRGRRRDTRARAGIEFYTMDMCPYAQRTWIALEEKQLDYDRKLVDVRNASQRAWYVEHINPLGKVPSIRDTSDGTVVYESEIVNEYLEQKYGGDRRPLMPADAASSAAVRLWNHHLNNKLAPAHFTYLMNKNESADITMREALEDALQYYESHIVGPYLIGNQFTLADVSALPFFERLIFSCRRYKGYEIPHSMGRLRAWLELAMQRPSFLVTKRPENKLEELYNRFLDVDYKFGGLNRN</sequence>
<dbReference type="CDD" id="cd00570">
    <property type="entry name" value="GST_N_family"/>
    <property type="match status" value="1"/>
</dbReference>
<dbReference type="InterPro" id="IPR036282">
    <property type="entry name" value="Glutathione-S-Trfase_C_sf"/>
</dbReference>
<dbReference type="InterPro" id="IPR010987">
    <property type="entry name" value="Glutathione-S-Trfase_C-like"/>
</dbReference>
<reference evidence="3" key="1">
    <citation type="submission" date="2023-10" db="EMBL/GenBank/DDBJ databases">
        <authorList>
            <person name="Chen Y."/>
            <person name="Shah S."/>
            <person name="Dougan E. K."/>
            <person name="Thang M."/>
            <person name="Chan C."/>
        </authorList>
    </citation>
    <scope>NUCLEOTIDE SEQUENCE [LARGE SCALE GENOMIC DNA]</scope>
</reference>
<dbReference type="SFLD" id="SFLDG00358">
    <property type="entry name" value="Main_(cytGST)"/>
    <property type="match status" value="1"/>
</dbReference>
<evidence type="ECO:0000259" key="2">
    <source>
        <dbReference type="PROSITE" id="PS50405"/>
    </source>
</evidence>
<dbReference type="SUPFAM" id="SSF47616">
    <property type="entry name" value="GST C-terminal domain-like"/>
    <property type="match status" value="1"/>
</dbReference>
<keyword evidence="4" id="KW-1185">Reference proteome</keyword>
<protein>
    <recommendedName>
        <fullName evidence="5">Glutathione transferase</fullName>
    </recommendedName>
</protein>
<organism evidence="3 4">
    <name type="scientific">Prorocentrum cordatum</name>
    <dbReference type="NCBI Taxonomy" id="2364126"/>
    <lineage>
        <taxon>Eukaryota</taxon>
        <taxon>Sar</taxon>
        <taxon>Alveolata</taxon>
        <taxon>Dinophyceae</taxon>
        <taxon>Prorocentrales</taxon>
        <taxon>Prorocentraceae</taxon>
        <taxon>Prorocentrum</taxon>
    </lineage>
</organism>
<dbReference type="InterPro" id="IPR036249">
    <property type="entry name" value="Thioredoxin-like_sf"/>
</dbReference>
<dbReference type="Gene3D" id="3.40.30.10">
    <property type="entry name" value="Glutaredoxin"/>
    <property type="match status" value="1"/>
</dbReference>
<dbReference type="InterPro" id="IPR004045">
    <property type="entry name" value="Glutathione_S-Trfase_N"/>
</dbReference>
<dbReference type="Pfam" id="PF13410">
    <property type="entry name" value="GST_C_2"/>
    <property type="match status" value="1"/>
</dbReference>
<evidence type="ECO:0000313" key="3">
    <source>
        <dbReference type="EMBL" id="CAK0865978.1"/>
    </source>
</evidence>
<dbReference type="PANTHER" id="PTHR43968:SF6">
    <property type="entry name" value="GLUTATHIONE S-TRANSFERASE OMEGA"/>
    <property type="match status" value="1"/>
</dbReference>
<name>A0ABN9V2U5_9DINO</name>
<evidence type="ECO:0000313" key="4">
    <source>
        <dbReference type="Proteomes" id="UP001189429"/>
    </source>
</evidence>
<evidence type="ECO:0008006" key="5">
    <source>
        <dbReference type="Google" id="ProtNLM"/>
    </source>
</evidence>
<dbReference type="Pfam" id="PF13409">
    <property type="entry name" value="GST_N_2"/>
    <property type="match status" value="1"/>
</dbReference>
<evidence type="ECO:0000259" key="1">
    <source>
        <dbReference type="PROSITE" id="PS50404"/>
    </source>
</evidence>
<comment type="caution">
    <text evidence="3">The sequence shown here is derived from an EMBL/GenBank/DDBJ whole genome shotgun (WGS) entry which is preliminary data.</text>
</comment>
<dbReference type="InterPro" id="IPR040079">
    <property type="entry name" value="Glutathione_S-Trfase"/>
</dbReference>